<dbReference type="RefSeq" id="WP_002657870.1">
    <property type="nucleotide sequence ID" value="NZ_JH719942.1"/>
</dbReference>
<evidence type="ECO:0008006" key="4">
    <source>
        <dbReference type="Google" id="ProtNLM"/>
    </source>
</evidence>
<accession>J1I335</accession>
<feature type="chain" id="PRO_5003743927" description="Lipoprotein" evidence="1">
    <location>
        <begin position="25"/>
        <end position="56"/>
    </location>
</feature>
<organism evidence="2 3">
    <name type="scientific">Saprospira grandis DSM 2844</name>
    <dbReference type="NCBI Taxonomy" id="694433"/>
    <lineage>
        <taxon>Bacteria</taxon>
        <taxon>Pseudomonadati</taxon>
        <taxon>Bacteroidota</taxon>
        <taxon>Saprospiria</taxon>
        <taxon>Saprospirales</taxon>
        <taxon>Saprospiraceae</taxon>
        <taxon>Saprospira</taxon>
    </lineage>
</organism>
<dbReference type="PROSITE" id="PS51257">
    <property type="entry name" value="PROKAR_LIPOPROTEIN"/>
    <property type="match status" value="1"/>
</dbReference>
<dbReference type="HOGENOM" id="CLU_3011751_0_0_10"/>
<proteinExistence type="predicted"/>
<dbReference type="AlphaFoldDB" id="J1I335"/>
<dbReference type="EMBL" id="JH719942">
    <property type="protein sequence ID" value="EJF52713.1"/>
    <property type="molecule type" value="Genomic_DNA"/>
</dbReference>
<reference evidence="3" key="1">
    <citation type="journal article" date="2012" name="Stand. Genomic Sci.">
        <title>Permanent draft genome sequence of the gliding predator Saprospira grandis strain Sa g1 (= HR1).</title>
        <authorList>
            <person name="Mavromatis K."/>
            <person name="Chertkov O."/>
            <person name="Lapidus A."/>
            <person name="Nolan M."/>
            <person name="Lucas S."/>
            <person name="Tice H."/>
            <person name="Del Rio T.G."/>
            <person name="Cheng J.F."/>
            <person name="Han C."/>
            <person name="Tapia R."/>
            <person name="Bruce D."/>
            <person name="Goodwin L.A."/>
            <person name="Pitluck S."/>
            <person name="Huntemann M."/>
            <person name="Liolios K."/>
            <person name="Pagani I."/>
            <person name="Ivanova N."/>
            <person name="Mikhailova N."/>
            <person name="Pati A."/>
            <person name="Chen A."/>
            <person name="Palaniappan K."/>
            <person name="Land M."/>
            <person name="Brambilla E.M."/>
            <person name="Rohde M."/>
            <person name="Spring S."/>
            <person name="Goker M."/>
            <person name="Detter J.C."/>
            <person name="Bristow J."/>
            <person name="Eisen J.A."/>
            <person name="Markowitz V."/>
            <person name="Hugenholtz P."/>
            <person name="Kyrpides N.C."/>
            <person name="Klenk H.P."/>
            <person name="Woyke T."/>
        </authorList>
    </citation>
    <scope>NUCLEOTIDE SEQUENCE [LARGE SCALE GENOMIC DNA]</scope>
    <source>
        <strain evidence="3">DSM 2844</strain>
    </source>
</reference>
<protein>
    <recommendedName>
        <fullName evidence="4">Lipoprotein</fullName>
    </recommendedName>
</protein>
<sequence length="56" mass="5949">MKTLKYSFVALMALSLAACGGAGVAPDQMKDPAKIRQAIQTKKEAIKTLEGELAQL</sequence>
<evidence type="ECO:0000313" key="2">
    <source>
        <dbReference type="EMBL" id="EJF52713.1"/>
    </source>
</evidence>
<gene>
    <name evidence="2" type="ORF">SapgrDRAFT_0984</name>
</gene>
<name>J1I335_9BACT</name>
<evidence type="ECO:0000256" key="1">
    <source>
        <dbReference type="SAM" id="SignalP"/>
    </source>
</evidence>
<keyword evidence="1" id="KW-0732">Signal</keyword>
<dbReference type="Proteomes" id="UP000005113">
    <property type="component" value="Unassembled WGS sequence"/>
</dbReference>
<evidence type="ECO:0000313" key="3">
    <source>
        <dbReference type="Proteomes" id="UP000005113"/>
    </source>
</evidence>
<feature type="signal peptide" evidence="1">
    <location>
        <begin position="1"/>
        <end position="24"/>
    </location>
</feature>